<protein>
    <submittedName>
        <fullName evidence="1">Uncharacterized protein</fullName>
    </submittedName>
</protein>
<dbReference type="RefSeq" id="WP_369742657.1">
    <property type="nucleotide sequence ID" value="NZ_CP165718.1"/>
</dbReference>
<proteinExistence type="predicted"/>
<reference evidence="1" key="1">
    <citation type="submission" date="2024-07" db="EMBL/GenBank/DDBJ databases">
        <title>Whole genome sequence of bacterial strains from algal surface.</title>
        <authorList>
            <person name="Kumar P."/>
        </authorList>
    </citation>
    <scope>NUCLEOTIDE SEQUENCE</scope>
    <source>
        <strain evidence="1">PP-1MA</strain>
    </source>
</reference>
<sequence>MKKYLLVVFALSIGLVIGFVSRGIVSNSLVANDSPVKPDKVPQNAIWSGGADGGMWISCEPHGLLELKCKVFADVTGVLVEEGIFVSESSQMKPIFYSEGMIDLRTRYSKSVF</sequence>
<accession>A0AB39X6Q7</accession>
<gene>
    <name evidence="1" type="ORF">AB8S08_10075</name>
</gene>
<organism evidence="1">
    <name type="scientific">Pseudidiomarina sp. PP-1MA</name>
    <dbReference type="NCBI Taxonomy" id="3237706"/>
    <lineage>
        <taxon>Bacteria</taxon>
        <taxon>Pseudomonadati</taxon>
        <taxon>Pseudomonadota</taxon>
        <taxon>Gammaproteobacteria</taxon>
        <taxon>Alteromonadales</taxon>
        <taxon>Idiomarinaceae</taxon>
        <taxon>Pseudidiomarina</taxon>
    </lineage>
</organism>
<dbReference type="EMBL" id="CP165718">
    <property type="protein sequence ID" value="XDV09100.1"/>
    <property type="molecule type" value="Genomic_DNA"/>
</dbReference>
<evidence type="ECO:0000313" key="1">
    <source>
        <dbReference type="EMBL" id="XDV09100.1"/>
    </source>
</evidence>
<name>A0AB39X6Q7_9GAMM</name>
<dbReference type="AlphaFoldDB" id="A0AB39X6Q7"/>